<dbReference type="RefSeq" id="WP_205107433.1">
    <property type="nucleotide sequence ID" value="NZ_BAAAHT010000013.1"/>
</dbReference>
<comment type="caution">
    <text evidence="2">The sequence shown here is derived from an EMBL/GenBank/DDBJ whole genome shotgun (WGS) entry which is preliminary data.</text>
</comment>
<keyword evidence="1" id="KW-0812">Transmembrane</keyword>
<keyword evidence="1" id="KW-0472">Membrane</keyword>
<feature type="transmembrane region" description="Helical" evidence="1">
    <location>
        <begin position="35"/>
        <end position="54"/>
    </location>
</feature>
<evidence type="ECO:0000313" key="3">
    <source>
        <dbReference type="Proteomes" id="UP000776164"/>
    </source>
</evidence>
<feature type="transmembrane region" description="Helical" evidence="1">
    <location>
        <begin position="124"/>
        <end position="142"/>
    </location>
</feature>
<protein>
    <recommendedName>
        <fullName evidence="4">MFS transporter</fullName>
    </recommendedName>
</protein>
<feature type="transmembrane region" description="Helical" evidence="1">
    <location>
        <begin position="12"/>
        <end position="29"/>
    </location>
</feature>
<gene>
    <name evidence="2" type="ORF">JOE66_001073</name>
</gene>
<sequence>MSSRAARTVRGLIAACVATFVAAFSHVAVGGSAPGIVGLALGLAFATLVCVALAGRSLSTLRLSIAVGLSQLGFHLVFSLGASSDLSLTQRGHHGMLSVASDSGAAGIASSSQGAADALMQGCSWMWAAHAIAAVITVIALARGESAIRVLWSTAALRLRAVTTLPFLQPVPAVSPYVAGAEPDSSHLRDLGIYLGSLRHRGPPAPFFAAQ</sequence>
<organism evidence="2 3">
    <name type="scientific">Subtercola frigoramans</name>
    <dbReference type="NCBI Taxonomy" id="120298"/>
    <lineage>
        <taxon>Bacteria</taxon>
        <taxon>Bacillati</taxon>
        <taxon>Actinomycetota</taxon>
        <taxon>Actinomycetes</taxon>
        <taxon>Micrococcales</taxon>
        <taxon>Microbacteriaceae</taxon>
        <taxon>Subtercola</taxon>
    </lineage>
</organism>
<accession>A0ABS2L349</accession>
<evidence type="ECO:0000313" key="2">
    <source>
        <dbReference type="EMBL" id="MBM7471439.1"/>
    </source>
</evidence>
<evidence type="ECO:0008006" key="4">
    <source>
        <dbReference type="Google" id="ProtNLM"/>
    </source>
</evidence>
<proteinExistence type="predicted"/>
<feature type="transmembrane region" description="Helical" evidence="1">
    <location>
        <begin position="61"/>
        <end position="82"/>
    </location>
</feature>
<reference evidence="2 3" key="1">
    <citation type="submission" date="2021-01" db="EMBL/GenBank/DDBJ databases">
        <title>Sequencing the genomes of 1000 actinobacteria strains.</title>
        <authorList>
            <person name="Klenk H.-P."/>
        </authorList>
    </citation>
    <scope>NUCLEOTIDE SEQUENCE [LARGE SCALE GENOMIC DNA]</scope>
    <source>
        <strain evidence="2 3">DSM 13057</strain>
    </source>
</reference>
<keyword evidence="1" id="KW-1133">Transmembrane helix</keyword>
<keyword evidence="3" id="KW-1185">Reference proteome</keyword>
<dbReference type="EMBL" id="JAFBBU010000001">
    <property type="protein sequence ID" value="MBM7471439.1"/>
    <property type="molecule type" value="Genomic_DNA"/>
</dbReference>
<name>A0ABS2L349_9MICO</name>
<evidence type="ECO:0000256" key="1">
    <source>
        <dbReference type="SAM" id="Phobius"/>
    </source>
</evidence>
<dbReference type="Proteomes" id="UP000776164">
    <property type="component" value="Unassembled WGS sequence"/>
</dbReference>